<evidence type="ECO:0000313" key="3">
    <source>
        <dbReference type="Proteomes" id="UP000799423"/>
    </source>
</evidence>
<protein>
    <submittedName>
        <fullName evidence="2">Uncharacterized protein</fullName>
    </submittedName>
</protein>
<dbReference type="Proteomes" id="UP000799423">
    <property type="component" value="Unassembled WGS sequence"/>
</dbReference>
<gene>
    <name evidence="2" type="ORF">T440DRAFT_24798</name>
</gene>
<keyword evidence="3" id="KW-1185">Reference proteome</keyword>
<accession>A0A6A7BET2</accession>
<reference evidence="2" key="1">
    <citation type="submission" date="2020-01" db="EMBL/GenBank/DDBJ databases">
        <authorList>
            <consortium name="DOE Joint Genome Institute"/>
            <person name="Haridas S."/>
            <person name="Albert R."/>
            <person name="Binder M."/>
            <person name="Bloem J."/>
            <person name="Labutti K."/>
            <person name="Salamov A."/>
            <person name="Andreopoulos B."/>
            <person name="Baker S.E."/>
            <person name="Barry K."/>
            <person name="Bills G."/>
            <person name="Bluhm B.H."/>
            <person name="Cannon C."/>
            <person name="Castanera R."/>
            <person name="Culley D.E."/>
            <person name="Daum C."/>
            <person name="Ezra D."/>
            <person name="Gonzalez J.B."/>
            <person name="Henrissat B."/>
            <person name="Kuo A."/>
            <person name="Liang C."/>
            <person name="Lipzen A."/>
            <person name="Lutzoni F."/>
            <person name="Magnuson J."/>
            <person name="Mondo S."/>
            <person name="Nolan M."/>
            <person name="Ohm R."/>
            <person name="Pangilinan J."/>
            <person name="Park H.-J."/>
            <person name="Ramirez L."/>
            <person name="Alfaro M."/>
            <person name="Sun H."/>
            <person name="Tritt A."/>
            <person name="Yoshinaga Y."/>
            <person name="Zwiers L.-H."/>
            <person name="Turgeon B.G."/>
            <person name="Goodwin S.B."/>
            <person name="Spatafora J.W."/>
            <person name="Crous P.W."/>
            <person name="Grigoriev I.V."/>
        </authorList>
    </citation>
    <scope>NUCLEOTIDE SEQUENCE</scope>
    <source>
        <strain evidence="2">IPT5</strain>
    </source>
</reference>
<dbReference type="AlphaFoldDB" id="A0A6A7BET2"/>
<dbReference type="EMBL" id="MU006297">
    <property type="protein sequence ID" value="KAF2852995.1"/>
    <property type="molecule type" value="Genomic_DNA"/>
</dbReference>
<organism evidence="2 3">
    <name type="scientific">Plenodomus tracheiphilus IPT5</name>
    <dbReference type="NCBI Taxonomy" id="1408161"/>
    <lineage>
        <taxon>Eukaryota</taxon>
        <taxon>Fungi</taxon>
        <taxon>Dikarya</taxon>
        <taxon>Ascomycota</taxon>
        <taxon>Pezizomycotina</taxon>
        <taxon>Dothideomycetes</taxon>
        <taxon>Pleosporomycetidae</taxon>
        <taxon>Pleosporales</taxon>
        <taxon>Pleosporineae</taxon>
        <taxon>Leptosphaeriaceae</taxon>
        <taxon>Plenodomus</taxon>
    </lineage>
</organism>
<evidence type="ECO:0000313" key="2">
    <source>
        <dbReference type="EMBL" id="KAF2852995.1"/>
    </source>
</evidence>
<name>A0A6A7BET2_9PLEO</name>
<sequence>MDRSQGARLRCPRRCPGPGALPTSSVISSRRWRGECCSKRLAAEAQEAARALNGGGVMREQAAWWLRPWSWGARSAVDGGLHDAGGQSRCGSAVPAKPCPQTRRTSRLASPPVPCCSRPPNARRVPGFFRVLPSKLAPSLVPVSQLVPRPSSTVRSLTLGIHPSVLSWRMRTANRILIPGLTPTR</sequence>
<proteinExistence type="predicted"/>
<evidence type="ECO:0000256" key="1">
    <source>
        <dbReference type="SAM" id="MobiDB-lite"/>
    </source>
</evidence>
<feature type="region of interest" description="Disordered" evidence="1">
    <location>
        <begin position="88"/>
        <end position="114"/>
    </location>
</feature>